<organism evidence="1 2">
    <name type="scientific">Microlunatus ginsengisoli</name>
    <dbReference type="NCBI Taxonomy" id="363863"/>
    <lineage>
        <taxon>Bacteria</taxon>
        <taxon>Bacillati</taxon>
        <taxon>Actinomycetota</taxon>
        <taxon>Actinomycetes</taxon>
        <taxon>Propionibacteriales</taxon>
        <taxon>Propionibacteriaceae</taxon>
        <taxon>Microlunatus</taxon>
    </lineage>
</organism>
<keyword evidence="2" id="KW-1185">Reference proteome</keyword>
<evidence type="ECO:0008006" key="3">
    <source>
        <dbReference type="Google" id="ProtNLM"/>
    </source>
</evidence>
<dbReference type="Gene3D" id="3.40.50.300">
    <property type="entry name" value="P-loop containing nucleotide triphosphate hydrolases"/>
    <property type="match status" value="1"/>
</dbReference>
<dbReference type="SUPFAM" id="SSF52540">
    <property type="entry name" value="P-loop containing nucleoside triphosphate hydrolases"/>
    <property type="match status" value="1"/>
</dbReference>
<evidence type="ECO:0000313" key="1">
    <source>
        <dbReference type="EMBL" id="GAA3642885.1"/>
    </source>
</evidence>
<dbReference type="InterPro" id="IPR027417">
    <property type="entry name" value="P-loop_NTPase"/>
</dbReference>
<reference evidence="2" key="1">
    <citation type="journal article" date="2019" name="Int. J. Syst. Evol. Microbiol.">
        <title>The Global Catalogue of Microorganisms (GCM) 10K type strain sequencing project: providing services to taxonomists for standard genome sequencing and annotation.</title>
        <authorList>
            <consortium name="The Broad Institute Genomics Platform"/>
            <consortium name="The Broad Institute Genome Sequencing Center for Infectious Disease"/>
            <person name="Wu L."/>
            <person name="Ma J."/>
        </authorList>
    </citation>
    <scope>NUCLEOTIDE SEQUENCE [LARGE SCALE GENOMIC DNA]</scope>
    <source>
        <strain evidence="2">JCM 16929</strain>
    </source>
</reference>
<name>A0ABP7AY62_9ACTN</name>
<gene>
    <name evidence="1" type="ORF">GCM10022236_51870</name>
</gene>
<evidence type="ECO:0000313" key="2">
    <source>
        <dbReference type="Proteomes" id="UP001501490"/>
    </source>
</evidence>
<dbReference type="Proteomes" id="UP001501490">
    <property type="component" value="Unassembled WGS sequence"/>
</dbReference>
<dbReference type="EMBL" id="BAABAB010000056">
    <property type="protein sequence ID" value="GAA3642885.1"/>
    <property type="molecule type" value="Genomic_DNA"/>
</dbReference>
<dbReference type="Pfam" id="PF13671">
    <property type="entry name" value="AAA_33"/>
    <property type="match status" value="1"/>
</dbReference>
<comment type="caution">
    <text evidence="1">The sequence shown here is derived from an EMBL/GenBank/DDBJ whole genome shotgun (WGS) entry which is preliminary data.</text>
</comment>
<accession>A0ABP7AY62</accession>
<sequence length="256" mass="28857">MTWCRPWWSTQSAVRDGDSVLSRGHLWMEVGPPDSRRGREGDRLAGRTHCPSVLPPWLGCFLGRRWTNNRDRDLCKAPTVSSSDSSAGTIKVARTPTLTLFCGLPGAGKTTLARRLEADGAGLRISTDDWQAAIGHPHADADFHARLQVVLYRHTLDLLRHGTDVILEDGLWRGEERAQKFGDARFRGARIAFHVFDVPLDILWSRLQRRNESRAPDAYPMTYEELRWAWSLFQPPSAAELAAVDHYVIHRGTVDP</sequence>
<proteinExistence type="predicted"/>
<protein>
    <recommendedName>
        <fullName evidence="3">ATP-binding protein</fullName>
    </recommendedName>
</protein>